<dbReference type="GO" id="GO:0047617">
    <property type="term" value="F:fatty acyl-CoA hydrolase activity"/>
    <property type="evidence" value="ECO:0007669"/>
    <property type="project" value="TreeGrafter"/>
</dbReference>
<gene>
    <name evidence="3" type="ORF">HOP40_04580</name>
</gene>
<accession>A0A6M6JDK3</accession>
<dbReference type="KEGG" id="pbro:HOP40_04580"/>
<dbReference type="RefSeq" id="WP_172154952.1">
    <property type="nucleotide sequence ID" value="NZ_CP053564.1"/>
</dbReference>
<comment type="similarity">
    <text evidence="1">Belongs to the 4-hydroxybenzoyl-CoA thioesterase family.</text>
</comment>
<evidence type="ECO:0000256" key="1">
    <source>
        <dbReference type="ARBA" id="ARBA00005953"/>
    </source>
</evidence>
<keyword evidence="4" id="KW-1185">Reference proteome</keyword>
<dbReference type="PANTHER" id="PTHR31793:SF27">
    <property type="entry name" value="NOVEL THIOESTERASE SUPERFAMILY DOMAIN AND SAPOSIN A-TYPE DOMAIN CONTAINING PROTEIN (0610012H03RIK)"/>
    <property type="match status" value="1"/>
</dbReference>
<dbReference type="PANTHER" id="PTHR31793">
    <property type="entry name" value="4-HYDROXYBENZOYL-COA THIOESTERASE FAMILY MEMBER"/>
    <property type="match status" value="1"/>
</dbReference>
<proteinExistence type="inferred from homology"/>
<name>A0A6M6JDK3_9PSEU</name>
<keyword evidence="2" id="KW-0378">Hydrolase</keyword>
<dbReference type="InterPro" id="IPR050563">
    <property type="entry name" value="4-hydroxybenzoyl-CoA_TE"/>
</dbReference>
<dbReference type="CDD" id="cd00586">
    <property type="entry name" value="4HBT"/>
    <property type="match status" value="1"/>
</dbReference>
<protein>
    <submittedName>
        <fullName evidence="3">Acyl-CoA thioesterase</fullName>
    </submittedName>
</protein>
<dbReference type="Pfam" id="PF13279">
    <property type="entry name" value="4HBT_2"/>
    <property type="match status" value="1"/>
</dbReference>
<sequence length="137" mass="14989">MTFTHRHRVRYLEVDGQGVVFNSWYLAWFDDAMTAFLADRGLPYADMLASGHDVQLVRSEIDWRTGVGFQDEVDIAVATARTGTTSFALDFEVRRGAEVTCAGRTVYVVVATDGSGKRPIPPLIADALGEPAPLLAI</sequence>
<dbReference type="SUPFAM" id="SSF54637">
    <property type="entry name" value="Thioesterase/thiol ester dehydrase-isomerase"/>
    <property type="match status" value="1"/>
</dbReference>
<organism evidence="3 4">
    <name type="scientific">Pseudonocardia broussonetiae</name>
    <dbReference type="NCBI Taxonomy" id="2736640"/>
    <lineage>
        <taxon>Bacteria</taxon>
        <taxon>Bacillati</taxon>
        <taxon>Actinomycetota</taxon>
        <taxon>Actinomycetes</taxon>
        <taxon>Pseudonocardiales</taxon>
        <taxon>Pseudonocardiaceae</taxon>
        <taxon>Pseudonocardia</taxon>
    </lineage>
</organism>
<dbReference type="AlphaFoldDB" id="A0A6M6JDK3"/>
<dbReference type="EMBL" id="CP053564">
    <property type="protein sequence ID" value="QJY45193.1"/>
    <property type="molecule type" value="Genomic_DNA"/>
</dbReference>
<reference evidence="3 4" key="1">
    <citation type="submission" date="2020-05" db="EMBL/GenBank/DDBJ databases">
        <authorList>
            <person name="Mo P."/>
        </authorList>
    </citation>
    <scope>NUCLEOTIDE SEQUENCE [LARGE SCALE GENOMIC DNA]</scope>
    <source>
        <strain evidence="3 4">Gen01</strain>
    </source>
</reference>
<dbReference type="Proteomes" id="UP000505377">
    <property type="component" value="Chromosome"/>
</dbReference>
<evidence type="ECO:0000313" key="3">
    <source>
        <dbReference type="EMBL" id="QJY45193.1"/>
    </source>
</evidence>
<evidence type="ECO:0000313" key="4">
    <source>
        <dbReference type="Proteomes" id="UP000505377"/>
    </source>
</evidence>
<evidence type="ECO:0000256" key="2">
    <source>
        <dbReference type="ARBA" id="ARBA00022801"/>
    </source>
</evidence>
<dbReference type="InterPro" id="IPR029069">
    <property type="entry name" value="HotDog_dom_sf"/>
</dbReference>
<dbReference type="Gene3D" id="3.10.129.10">
    <property type="entry name" value="Hotdog Thioesterase"/>
    <property type="match status" value="1"/>
</dbReference>